<name>A0A382BUE2_9ZZZZ</name>
<dbReference type="AlphaFoldDB" id="A0A382BUE2"/>
<proteinExistence type="predicted"/>
<reference evidence="1" key="1">
    <citation type="submission" date="2018-05" db="EMBL/GenBank/DDBJ databases">
        <authorList>
            <person name="Lanie J.A."/>
            <person name="Ng W.-L."/>
            <person name="Kazmierczak K.M."/>
            <person name="Andrzejewski T.M."/>
            <person name="Davidsen T.M."/>
            <person name="Wayne K.J."/>
            <person name="Tettelin H."/>
            <person name="Glass J.I."/>
            <person name="Rusch D."/>
            <person name="Podicherti R."/>
            <person name="Tsui H.-C.T."/>
            <person name="Winkler M.E."/>
        </authorList>
    </citation>
    <scope>NUCLEOTIDE SEQUENCE</scope>
</reference>
<organism evidence="1">
    <name type="scientific">marine metagenome</name>
    <dbReference type="NCBI Taxonomy" id="408172"/>
    <lineage>
        <taxon>unclassified sequences</taxon>
        <taxon>metagenomes</taxon>
        <taxon>ecological metagenomes</taxon>
    </lineage>
</organism>
<dbReference type="InterPro" id="IPR029024">
    <property type="entry name" value="TerB-like"/>
</dbReference>
<dbReference type="EMBL" id="UINC01031136">
    <property type="protein sequence ID" value="SVB16703.1"/>
    <property type="molecule type" value="Genomic_DNA"/>
</dbReference>
<evidence type="ECO:0000313" key="1">
    <source>
        <dbReference type="EMBL" id="SVB16703.1"/>
    </source>
</evidence>
<dbReference type="SUPFAM" id="SSF158682">
    <property type="entry name" value="TerB-like"/>
    <property type="match status" value="1"/>
</dbReference>
<protein>
    <recommendedName>
        <fullName evidence="2">Co-chaperone DjlA N-terminal domain-containing protein</fullName>
    </recommendedName>
</protein>
<dbReference type="Gene3D" id="1.10.3680.10">
    <property type="entry name" value="TerB-like"/>
    <property type="match status" value="1"/>
</dbReference>
<evidence type="ECO:0008006" key="2">
    <source>
        <dbReference type="Google" id="ProtNLM"/>
    </source>
</evidence>
<gene>
    <name evidence="1" type="ORF">METZ01_LOCUS169557</name>
</gene>
<sequence>MGNNTNWIQHYGFILVAFAHMTDWKLLDSELEVVQKKMECIISSNIKDYTENDLAQNLIKIIDKYEKLKHESGDKMVAELLNTCKLLKNEPWFDELSASFLLKNLSDVAEADHKIEETEIHFLKNIAEIFGVASPRV</sequence>
<accession>A0A382BUE2</accession>